<dbReference type="PANTHER" id="PTHR40072">
    <property type="entry name" value="MOLYBDOPTERIN-GUANINE DINUCLEOTIDE BIOSYNTHESIS ADAPTER PROTEIN-RELATED"/>
    <property type="match status" value="1"/>
</dbReference>
<accession>A0ABU1M5H9</accession>
<name>A0ABU1M5H9_9HYPH</name>
<dbReference type="PANTHER" id="PTHR40072:SF1">
    <property type="entry name" value="MOLYBDOPTERIN-GUANINE DINUCLEOTIDE BIOSYNTHESIS ADAPTER PROTEIN"/>
    <property type="match status" value="1"/>
</dbReference>
<reference evidence="2 3" key="1">
    <citation type="submission" date="2023-07" db="EMBL/GenBank/DDBJ databases">
        <title>Sorghum-associated microbial communities from plants grown in Nebraska, USA.</title>
        <authorList>
            <person name="Schachtman D."/>
        </authorList>
    </citation>
    <scope>NUCLEOTIDE SEQUENCE [LARGE SCALE GENOMIC DNA]</scope>
    <source>
        <strain evidence="2 3">DS1730</strain>
    </source>
</reference>
<organism evidence="2 3">
    <name type="scientific">Brucella pseudogrignonensis</name>
    <dbReference type="NCBI Taxonomy" id="419475"/>
    <lineage>
        <taxon>Bacteria</taxon>
        <taxon>Pseudomonadati</taxon>
        <taxon>Pseudomonadota</taxon>
        <taxon>Alphaproteobacteria</taxon>
        <taxon>Hyphomicrobiales</taxon>
        <taxon>Brucellaceae</taxon>
        <taxon>Brucella/Ochrobactrum group</taxon>
        <taxon>Brucella</taxon>
    </lineage>
</organism>
<sequence length="173" mass="19176">MTEANIGTKKIFGITGWKNSGKTTLTEKLVQEFTERGFKISTVKHAHHNFDIDHVGTDSWRHRNAGAGEVAIVSSARYAIMHENLGEEEPSLEEIVAKLSPCDLILVEGYKRESHYKIELRRTGGHTGPALSDDDPTIVAIASDHINHDAKLPVFNLDAIADIADFVQQVMKM</sequence>
<dbReference type="Pfam" id="PF03205">
    <property type="entry name" value="MobB"/>
    <property type="match status" value="1"/>
</dbReference>
<dbReference type="CDD" id="cd03116">
    <property type="entry name" value="MobB"/>
    <property type="match status" value="1"/>
</dbReference>
<protein>
    <submittedName>
        <fullName evidence="2">Molybdopterin-guanine dinucleotide biosynthesis protein B</fullName>
    </submittedName>
</protein>
<dbReference type="InterPro" id="IPR027417">
    <property type="entry name" value="P-loop_NTPase"/>
</dbReference>
<dbReference type="NCBIfam" id="TIGR00176">
    <property type="entry name" value="mobB"/>
    <property type="match status" value="1"/>
</dbReference>
<feature type="domain" description="Molybdopterin-guanine dinucleotide biosynthesis protein B (MobB)" evidence="1">
    <location>
        <begin position="11"/>
        <end position="144"/>
    </location>
</feature>
<evidence type="ECO:0000259" key="1">
    <source>
        <dbReference type="Pfam" id="PF03205"/>
    </source>
</evidence>
<dbReference type="Proteomes" id="UP001184614">
    <property type="component" value="Unassembled WGS sequence"/>
</dbReference>
<evidence type="ECO:0000313" key="3">
    <source>
        <dbReference type="Proteomes" id="UP001184614"/>
    </source>
</evidence>
<comment type="caution">
    <text evidence="2">The sequence shown here is derived from an EMBL/GenBank/DDBJ whole genome shotgun (WGS) entry which is preliminary data.</text>
</comment>
<dbReference type="InterPro" id="IPR052539">
    <property type="entry name" value="MGD_biosynthesis_adapter"/>
</dbReference>
<dbReference type="Gene3D" id="3.40.50.300">
    <property type="entry name" value="P-loop containing nucleotide triphosphate hydrolases"/>
    <property type="match status" value="1"/>
</dbReference>
<evidence type="ECO:0000313" key="2">
    <source>
        <dbReference type="EMBL" id="MDR6431082.1"/>
    </source>
</evidence>
<keyword evidence="3" id="KW-1185">Reference proteome</keyword>
<dbReference type="RefSeq" id="WP_310010276.1">
    <property type="nucleotide sequence ID" value="NZ_JAVDQT010000001.1"/>
</dbReference>
<gene>
    <name evidence="2" type="ORF">J2782_000787</name>
</gene>
<dbReference type="EMBL" id="JAVDQT010000001">
    <property type="protein sequence ID" value="MDR6431082.1"/>
    <property type="molecule type" value="Genomic_DNA"/>
</dbReference>
<proteinExistence type="predicted"/>
<dbReference type="SUPFAM" id="SSF52540">
    <property type="entry name" value="P-loop containing nucleoside triphosphate hydrolases"/>
    <property type="match status" value="1"/>
</dbReference>
<dbReference type="InterPro" id="IPR004435">
    <property type="entry name" value="MobB_dom"/>
</dbReference>